<accession>A0A2W5TV56</accession>
<dbReference type="Proteomes" id="UP000249061">
    <property type="component" value="Unassembled WGS sequence"/>
</dbReference>
<protein>
    <recommendedName>
        <fullName evidence="1">Sporulation stage II protein D amidase enhancer LytB N-terminal domain-containing protein</fullName>
    </recommendedName>
</protein>
<dbReference type="NCBIfam" id="TIGR02669">
    <property type="entry name" value="SpoIID_LytB"/>
    <property type="match status" value="1"/>
</dbReference>
<name>A0A2W5TV56_9BACT</name>
<dbReference type="EMBL" id="QFQP01000001">
    <property type="protein sequence ID" value="PZR18372.1"/>
    <property type="molecule type" value="Genomic_DNA"/>
</dbReference>
<dbReference type="InterPro" id="IPR013486">
    <property type="entry name" value="SpoIID/LytB"/>
</dbReference>
<evidence type="ECO:0000313" key="3">
    <source>
        <dbReference type="Proteomes" id="UP000249061"/>
    </source>
</evidence>
<dbReference type="AlphaFoldDB" id="A0A2W5TV56"/>
<dbReference type="InterPro" id="IPR013693">
    <property type="entry name" value="SpoIID/LytB_N"/>
</dbReference>
<organism evidence="2 3">
    <name type="scientific">Archangium gephyra</name>
    <dbReference type="NCBI Taxonomy" id="48"/>
    <lineage>
        <taxon>Bacteria</taxon>
        <taxon>Pseudomonadati</taxon>
        <taxon>Myxococcota</taxon>
        <taxon>Myxococcia</taxon>
        <taxon>Myxococcales</taxon>
        <taxon>Cystobacterineae</taxon>
        <taxon>Archangiaceae</taxon>
        <taxon>Archangium</taxon>
    </lineage>
</organism>
<comment type="caution">
    <text evidence="2">The sequence shown here is derived from an EMBL/GenBank/DDBJ whole genome shotgun (WGS) entry which is preliminary data.</text>
</comment>
<proteinExistence type="predicted"/>
<gene>
    <name evidence="2" type="ORF">DI536_00365</name>
</gene>
<evidence type="ECO:0000313" key="2">
    <source>
        <dbReference type="EMBL" id="PZR18372.1"/>
    </source>
</evidence>
<dbReference type="Pfam" id="PF08486">
    <property type="entry name" value="SpoIID"/>
    <property type="match status" value="1"/>
</dbReference>
<evidence type="ECO:0000259" key="1">
    <source>
        <dbReference type="Pfam" id="PF08486"/>
    </source>
</evidence>
<sequence length="356" mass="37669">MCFDSRAMMTAVLLVLAAAPLEVRVLERETPASVRLDATRVTCDGRPLEKNVEVVAGARELKVGANACQLVVAEGGVTVTVRSLTRRYPGSVRASLQASMVKLVNVVEVDDYLPSVLQVEADGMKPAALEAQAIVSRTFALTAHRHGSQGYQLCDLAHCQVYRGAEASAQSAAAVKNTAHQVLLIGGIVLKPAFFHSSCGGHTSSAGEVFGEDAAGTAVSDVENGEPRCKTSDFEWTFEATQEDFAKAFNVKANGAALEPLRKDKAGRVIELRVFGKRMSGQAFLSQAGRAFGWQAVRSAKFTARATDNAVVLKGTGLGHGVGLCQLGARALAERGVDAKGILARYFPESQVKPAP</sequence>
<feature type="domain" description="Sporulation stage II protein D amidase enhancer LytB N-terminal" evidence="1">
    <location>
        <begin position="100"/>
        <end position="183"/>
    </location>
</feature>
<reference evidence="2 3" key="1">
    <citation type="submission" date="2017-08" db="EMBL/GenBank/DDBJ databases">
        <title>Infants hospitalized years apart are colonized by the same room-sourced microbial strains.</title>
        <authorList>
            <person name="Brooks B."/>
            <person name="Olm M.R."/>
            <person name="Firek B.A."/>
            <person name="Baker R."/>
            <person name="Thomas B.C."/>
            <person name="Morowitz M.J."/>
            <person name="Banfield J.F."/>
        </authorList>
    </citation>
    <scope>NUCLEOTIDE SEQUENCE [LARGE SCALE GENOMIC DNA]</scope>
    <source>
        <strain evidence="2">S2_003_000_R2_14</strain>
    </source>
</reference>
<dbReference type="GO" id="GO:0030435">
    <property type="term" value="P:sporulation resulting in formation of a cellular spore"/>
    <property type="evidence" value="ECO:0007669"/>
    <property type="project" value="InterPro"/>
</dbReference>